<keyword evidence="3" id="KW-1185">Reference proteome</keyword>
<dbReference type="PROSITE" id="PS50965">
    <property type="entry name" value="NERD"/>
    <property type="match status" value="1"/>
</dbReference>
<comment type="caution">
    <text evidence="2">The sequence shown here is derived from an EMBL/GenBank/DDBJ whole genome shotgun (WGS) entry which is preliminary data.</text>
</comment>
<organism evidence="2 3">
    <name type="scientific">Geomonas limicola</name>
    <dbReference type="NCBI Taxonomy" id="2740186"/>
    <lineage>
        <taxon>Bacteria</taxon>
        <taxon>Pseudomonadati</taxon>
        <taxon>Thermodesulfobacteriota</taxon>
        <taxon>Desulfuromonadia</taxon>
        <taxon>Geobacterales</taxon>
        <taxon>Geobacteraceae</taxon>
        <taxon>Geomonas</taxon>
    </lineage>
</organism>
<sequence>MIIKKADNRDTDVLELKRLLECQLSAKQRFLIEREIKCIGSGIRGEESSAYYINFRYHDSQNWAIIHDLRLEHNGFAAQIDHVLINRCLDIYVLESKNYYYGIKISPEGEFSVWNGKAYVGIESPIEQNKRHISLLDKAIVQRGLLPTRLGLTMPAAYHNYVLVAPNSRIDRPSAAKTDFSSVIKADALVDAIGKRVDAMGVVGTLATAAKMVSSETLESFARSLIRLHRPSKYKYAEKFGVTLPEAKTEVTKEPAPSRGGNDVNIVTCETCGTEVESKVVNFCKMNKAKFAGKTLCQICQRKPLPVEQSEIIELTDSLASEEAGTRTCNNCGAPVDRKVAYFCRINNKRFKGEILCRSCQTTQIR</sequence>
<dbReference type="AlphaFoldDB" id="A0A6V8N798"/>
<protein>
    <recommendedName>
        <fullName evidence="1">NERD domain-containing protein</fullName>
    </recommendedName>
</protein>
<dbReference type="RefSeq" id="WP_183360735.1">
    <property type="nucleotide sequence ID" value="NZ_BLXZ01000003.1"/>
</dbReference>
<reference evidence="3" key="1">
    <citation type="submission" date="2020-06" db="EMBL/GenBank/DDBJ databases">
        <title>Draft genomic sequecing of Geomonas sp. Red745.</title>
        <authorList>
            <person name="Itoh H."/>
            <person name="Xu Z.X."/>
            <person name="Ushijima N."/>
            <person name="Masuda Y."/>
            <person name="Shiratori Y."/>
            <person name="Senoo K."/>
        </authorList>
    </citation>
    <scope>NUCLEOTIDE SEQUENCE [LARGE SCALE GENOMIC DNA]</scope>
    <source>
        <strain evidence="3">Red745</strain>
    </source>
</reference>
<proteinExistence type="predicted"/>
<accession>A0A6V8N798</accession>
<evidence type="ECO:0000313" key="3">
    <source>
        <dbReference type="Proteomes" id="UP000587586"/>
    </source>
</evidence>
<name>A0A6V8N798_9BACT</name>
<dbReference type="InterPro" id="IPR011528">
    <property type="entry name" value="NERD"/>
</dbReference>
<feature type="domain" description="NERD" evidence="1">
    <location>
        <begin position="41"/>
        <end position="159"/>
    </location>
</feature>
<evidence type="ECO:0000259" key="1">
    <source>
        <dbReference type="PROSITE" id="PS50965"/>
    </source>
</evidence>
<evidence type="ECO:0000313" key="2">
    <source>
        <dbReference type="EMBL" id="GFO68220.1"/>
    </source>
</evidence>
<dbReference type="EMBL" id="BLXZ01000003">
    <property type="protein sequence ID" value="GFO68220.1"/>
    <property type="molecule type" value="Genomic_DNA"/>
</dbReference>
<dbReference type="Proteomes" id="UP000587586">
    <property type="component" value="Unassembled WGS sequence"/>
</dbReference>
<dbReference type="Pfam" id="PF08378">
    <property type="entry name" value="NERD"/>
    <property type="match status" value="1"/>
</dbReference>
<gene>
    <name evidence="2" type="ORF">GMLC_17990</name>
</gene>